<reference evidence="10 11" key="1">
    <citation type="submission" date="2009-10" db="EMBL/GenBank/DDBJ databases">
        <title>Complete sequence of Halothiobacillus neapolitanus c2.</title>
        <authorList>
            <consortium name="US DOE Joint Genome Institute"/>
            <person name="Lucas S."/>
            <person name="Copeland A."/>
            <person name="Lapidus A."/>
            <person name="Glavina del Rio T."/>
            <person name="Tice H."/>
            <person name="Bruce D."/>
            <person name="Goodwin L."/>
            <person name="Pitluck S."/>
            <person name="Davenport K."/>
            <person name="Brettin T."/>
            <person name="Detter J.C."/>
            <person name="Han C."/>
            <person name="Tapia R."/>
            <person name="Larimer F."/>
            <person name="Land M."/>
            <person name="Hauser L."/>
            <person name="Kyrpides N."/>
            <person name="Mikhailova N."/>
            <person name="Kerfeld C."/>
            <person name="Cannon G."/>
            <person name="Heinhort S."/>
        </authorList>
    </citation>
    <scope>NUCLEOTIDE SEQUENCE [LARGE SCALE GENOMIC DNA]</scope>
    <source>
        <strain evidence="11">ATCC 23641 / c2</strain>
    </source>
</reference>
<dbReference type="NCBIfam" id="NF004812">
    <property type="entry name" value="PRK06161.1"/>
    <property type="match status" value="1"/>
</dbReference>
<evidence type="ECO:0000256" key="2">
    <source>
        <dbReference type="ARBA" id="ARBA00009212"/>
    </source>
</evidence>
<evidence type="ECO:0000313" key="11">
    <source>
        <dbReference type="Proteomes" id="UP000009102"/>
    </source>
</evidence>
<dbReference type="HOGENOM" id="CLU_125825_1_3_6"/>
<evidence type="ECO:0000256" key="9">
    <source>
        <dbReference type="SAM" id="Phobius"/>
    </source>
</evidence>
<dbReference type="GO" id="GO:0005886">
    <property type="term" value="C:plasma membrane"/>
    <property type="evidence" value="ECO:0007669"/>
    <property type="project" value="UniProtKB-SubCell"/>
</dbReference>
<evidence type="ECO:0000256" key="6">
    <source>
        <dbReference type="ARBA" id="ARBA00022989"/>
    </source>
</evidence>
<protein>
    <submittedName>
        <fullName evidence="10">Multiple resistance and pH regulation protein F</fullName>
    </submittedName>
</protein>
<dbReference type="eggNOG" id="COG2212">
    <property type="taxonomic scope" value="Bacteria"/>
</dbReference>
<dbReference type="Proteomes" id="UP000009102">
    <property type="component" value="Chromosome"/>
</dbReference>
<keyword evidence="6 9" id="KW-1133">Transmembrane helix</keyword>
<dbReference type="STRING" id="555778.Hneap_1126"/>
<comment type="subcellular location">
    <subcellularLocation>
        <location evidence="1 8">Cell membrane</location>
        <topology evidence="1 8">Multi-pass membrane protein</topology>
    </subcellularLocation>
</comment>
<feature type="transmembrane region" description="Helical" evidence="9">
    <location>
        <begin position="37"/>
        <end position="57"/>
    </location>
</feature>
<dbReference type="GO" id="GO:0015385">
    <property type="term" value="F:sodium:proton antiporter activity"/>
    <property type="evidence" value="ECO:0007669"/>
    <property type="project" value="TreeGrafter"/>
</dbReference>
<evidence type="ECO:0000256" key="8">
    <source>
        <dbReference type="PIRNR" id="PIRNR028784"/>
    </source>
</evidence>
<keyword evidence="7 8" id="KW-0472">Membrane</keyword>
<feature type="transmembrane region" description="Helical" evidence="9">
    <location>
        <begin position="63"/>
        <end position="83"/>
    </location>
</feature>
<evidence type="ECO:0000256" key="1">
    <source>
        <dbReference type="ARBA" id="ARBA00004651"/>
    </source>
</evidence>
<accession>D0KZT9</accession>
<keyword evidence="8" id="KW-0406">Ion transport</keyword>
<sequence>MITVATQIGLVLVGLACLLSLYRLWRGPTLPDRILALDTLTINVIALIVLFGLWIGNTINFEAALLMAVLGFISTVALSKYVLRGQIIEAHIDDKQVGKSGD</sequence>
<dbReference type="PANTHER" id="PTHR34702">
    <property type="entry name" value="NA(+)/H(+) ANTIPORTER SUBUNIT F1"/>
    <property type="match status" value="1"/>
</dbReference>
<evidence type="ECO:0000256" key="7">
    <source>
        <dbReference type="ARBA" id="ARBA00023136"/>
    </source>
</evidence>
<comment type="similarity">
    <text evidence="2 8">Belongs to the CPA3 antiporters (TC 2.A.63) subunit F family.</text>
</comment>
<keyword evidence="8" id="KW-0050">Antiport</keyword>
<organism evidence="10 11">
    <name type="scientific">Halothiobacillus neapolitanus (strain ATCC 23641 / DSM 15147 / CIP 104769 / NCIMB 8539 / c2)</name>
    <name type="common">Thiobacillus neapolitanus</name>
    <dbReference type="NCBI Taxonomy" id="555778"/>
    <lineage>
        <taxon>Bacteria</taxon>
        <taxon>Pseudomonadati</taxon>
        <taxon>Pseudomonadota</taxon>
        <taxon>Gammaproteobacteria</taxon>
        <taxon>Chromatiales</taxon>
        <taxon>Halothiobacillaceae</taxon>
        <taxon>Halothiobacillus</taxon>
    </lineage>
</organism>
<evidence type="ECO:0000313" key="10">
    <source>
        <dbReference type="EMBL" id="ACX95962.1"/>
    </source>
</evidence>
<evidence type="ECO:0000256" key="4">
    <source>
        <dbReference type="ARBA" id="ARBA00022475"/>
    </source>
</evidence>
<gene>
    <name evidence="10" type="ordered locus">Hneap_1126</name>
</gene>
<dbReference type="Pfam" id="PF04066">
    <property type="entry name" value="MrpF_PhaF"/>
    <property type="match status" value="1"/>
</dbReference>
<dbReference type="PANTHER" id="PTHR34702:SF1">
    <property type="entry name" value="NA(+)_H(+) ANTIPORTER SUBUNIT F"/>
    <property type="match status" value="1"/>
</dbReference>
<dbReference type="InterPro" id="IPR007208">
    <property type="entry name" value="MrpF/PhaF-like"/>
</dbReference>
<keyword evidence="5 9" id="KW-0812">Transmembrane</keyword>
<feature type="transmembrane region" description="Helical" evidence="9">
    <location>
        <begin position="6"/>
        <end position="25"/>
    </location>
</feature>
<keyword evidence="11" id="KW-1185">Reference proteome</keyword>
<dbReference type="KEGG" id="hna:Hneap_1126"/>
<evidence type="ECO:0000256" key="3">
    <source>
        <dbReference type="ARBA" id="ARBA00022448"/>
    </source>
</evidence>
<dbReference type="PIRSF" id="PIRSF028784">
    <property type="entry name" value="MrpF"/>
    <property type="match status" value="1"/>
</dbReference>
<dbReference type="OrthoDB" id="9800226at2"/>
<dbReference type="AlphaFoldDB" id="D0KZT9"/>
<keyword evidence="3 8" id="KW-0813">Transport</keyword>
<evidence type="ECO:0000256" key="5">
    <source>
        <dbReference type="ARBA" id="ARBA00022692"/>
    </source>
</evidence>
<keyword evidence="4 8" id="KW-1003">Cell membrane</keyword>
<dbReference type="RefSeq" id="WP_012823998.1">
    <property type="nucleotide sequence ID" value="NC_013422.1"/>
</dbReference>
<dbReference type="EMBL" id="CP001801">
    <property type="protein sequence ID" value="ACX95962.1"/>
    <property type="molecule type" value="Genomic_DNA"/>
</dbReference>
<proteinExistence type="inferred from homology"/>
<name>D0KZT9_HALNC</name>